<dbReference type="InterPro" id="IPR017736">
    <property type="entry name" value="Glyco_hydro_1_beta-glucosidase"/>
</dbReference>
<dbReference type="InterPro" id="IPR033132">
    <property type="entry name" value="GH_1_N_CS"/>
</dbReference>
<evidence type="ECO:0000256" key="12">
    <source>
        <dbReference type="RuleBase" id="RU361175"/>
    </source>
</evidence>
<dbReference type="InterPro" id="IPR017853">
    <property type="entry name" value="GH"/>
</dbReference>
<comment type="similarity">
    <text evidence="2 12">Belongs to the glycosyl hydrolase 1 family.</text>
</comment>
<dbReference type="PANTHER" id="PTHR10353">
    <property type="entry name" value="GLYCOSYL HYDROLASE"/>
    <property type="match status" value="1"/>
</dbReference>
<feature type="active site" description="Proton donor" evidence="9">
    <location>
        <position position="185"/>
    </location>
</feature>
<gene>
    <name evidence="13" type="primary">blgA</name>
    <name evidence="13" type="ordered locus">CHU_3811</name>
</gene>
<dbReference type="KEGG" id="chu:CHU_3811"/>
<dbReference type="PRINTS" id="PR00131">
    <property type="entry name" value="GLHYDRLASE1"/>
</dbReference>
<dbReference type="Gene3D" id="3.20.20.80">
    <property type="entry name" value="Glycosidases"/>
    <property type="match status" value="1"/>
</dbReference>
<evidence type="ECO:0000313" key="14">
    <source>
        <dbReference type="Proteomes" id="UP000001822"/>
    </source>
</evidence>
<feature type="active site" description="Nucleophile" evidence="9 11">
    <location>
        <position position="373"/>
    </location>
</feature>
<evidence type="ECO:0000256" key="9">
    <source>
        <dbReference type="PIRSR" id="PIRSR617736-1"/>
    </source>
</evidence>
<sequence length="462" mass="53539">MILSEPKASLEKDASTLYAYKKQLDASFVWGVSASAYQTEGAYNIDGKGPSIWDTFTNENKNKIKDRKNANIACDFYSRYEDDLKLMQSLGINHFRFSISWSRILPSGTGEINPAGIAFYDRLIDTCLRYGITPWVTLYHWDLPQALEKRGGWTNREVVNWFTGYVAICVKHFGDRVQHWMVMNEPMVFVGAGYFLGLHAPGRRGMKNFLPAIHHAVLSMCEGARAIKSIYPNATVGTTFSCSHIEPYRNIEKDHLAAYKVDALLNRMFIEPTLGMGYPIDTLKPLQNIHQYILPGDEYKMKYDFDFIGVQNYTREFVKHSWFTPYLNARLITAPNRKVPHTLMNWEVYPESIYHMIRKFDAYPGIKKILITENGAAFEDTHHESLISDHLRTTYLQDHIEQVLRARAEGSKVDGYFVWTWTDNFEWAEGYHPRFGLIYTDFKNQNRIVKESGLWYGSFIRE</sequence>
<evidence type="ECO:0000256" key="5">
    <source>
        <dbReference type="ARBA" id="ARBA00023001"/>
    </source>
</evidence>
<dbReference type="Pfam" id="PF00232">
    <property type="entry name" value="Glyco_hydro_1"/>
    <property type="match status" value="1"/>
</dbReference>
<dbReference type="PROSITE" id="PS00572">
    <property type="entry name" value="GLYCOSYL_HYDROL_F1_1"/>
    <property type="match status" value="1"/>
</dbReference>
<evidence type="ECO:0000256" key="3">
    <source>
        <dbReference type="ARBA" id="ARBA00012744"/>
    </source>
</evidence>
<evidence type="ECO:0000256" key="10">
    <source>
        <dbReference type="PIRSR" id="PIRSR617736-2"/>
    </source>
</evidence>
<dbReference type="GO" id="GO:0030245">
    <property type="term" value="P:cellulose catabolic process"/>
    <property type="evidence" value="ECO:0007669"/>
    <property type="project" value="UniProtKB-KW"/>
</dbReference>
<accession>A0A6N4SWN2</accession>
<dbReference type="SUPFAM" id="SSF51445">
    <property type="entry name" value="(Trans)glycosidases"/>
    <property type="match status" value="1"/>
</dbReference>
<keyword evidence="7 12" id="KW-0326">Glycosidase</keyword>
<evidence type="ECO:0000256" key="11">
    <source>
        <dbReference type="PROSITE-ProRule" id="PRU10055"/>
    </source>
</evidence>
<dbReference type="EC" id="3.2.1.21" evidence="3 12"/>
<feature type="binding site" evidence="10">
    <location>
        <position position="140"/>
    </location>
    <ligand>
        <name>substrate</name>
    </ligand>
</feature>
<dbReference type="OrthoDB" id="9765195at2"/>
<dbReference type="InterPro" id="IPR001360">
    <property type="entry name" value="Glyco_hydro_1"/>
</dbReference>
<evidence type="ECO:0000256" key="2">
    <source>
        <dbReference type="ARBA" id="ARBA00010838"/>
    </source>
</evidence>
<dbReference type="RefSeq" id="WP_011587148.1">
    <property type="nucleotide sequence ID" value="NC_008255.1"/>
</dbReference>
<keyword evidence="8" id="KW-0624">Polysaccharide degradation</keyword>
<evidence type="ECO:0000256" key="4">
    <source>
        <dbReference type="ARBA" id="ARBA00022801"/>
    </source>
</evidence>
<dbReference type="NCBIfam" id="TIGR03356">
    <property type="entry name" value="BGL"/>
    <property type="match status" value="1"/>
</dbReference>
<dbReference type="InterPro" id="IPR018120">
    <property type="entry name" value="Glyco_hydro_1_AS"/>
</dbReference>
<proteinExistence type="inferred from homology"/>
<evidence type="ECO:0000256" key="1">
    <source>
        <dbReference type="ARBA" id="ARBA00000448"/>
    </source>
</evidence>
<reference evidence="13 14" key="1">
    <citation type="journal article" date="2007" name="Appl. Environ. Microbiol.">
        <title>Genome sequence of the cellulolytic gliding bacterium Cytophaga hutchinsonii.</title>
        <authorList>
            <person name="Xie G."/>
            <person name="Bruce D.C."/>
            <person name="Challacombe J.F."/>
            <person name="Chertkov O."/>
            <person name="Detter J.C."/>
            <person name="Gilna P."/>
            <person name="Han C.S."/>
            <person name="Lucas S."/>
            <person name="Misra M."/>
            <person name="Myers G.L."/>
            <person name="Richardson P."/>
            <person name="Tapia R."/>
            <person name="Thayer N."/>
            <person name="Thompson L.S."/>
            <person name="Brettin T.S."/>
            <person name="Henrissat B."/>
            <person name="Wilson D.B."/>
            <person name="McBride M.J."/>
        </authorList>
    </citation>
    <scope>NUCLEOTIDE SEQUENCE [LARGE SCALE GENOMIC DNA]</scope>
    <source>
        <strain evidence="14">ATCC 33406 / DSM 1761 / CIP 103989 / NBRC 15051 / NCIMB 9469 / D465</strain>
    </source>
</reference>
<dbReference type="EMBL" id="CP000383">
    <property type="protein sequence ID" value="ABG61043.1"/>
    <property type="molecule type" value="Genomic_DNA"/>
</dbReference>
<evidence type="ECO:0000256" key="6">
    <source>
        <dbReference type="ARBA" id="ARBA00023277"/>
    </source>
</evidence>
<dbReference type="PROSITE" id="PS00653">
    <property type="entry name" value="GLYCOSYL_HYDROL_F1_2"/>
    <property type="match status" value="1"/>
</dbReference>
<keyword evidence="5" id="KW-0136">Cellulose degradation</keyword>
<keyword evidence="14" id="KW-1185">Reference proteome</keyword>
<organism evidence="13 14">
    <name type="scientific">Cytophaga hutchinsonii (strain ATCC 33406 / DSM 1761 / CIP 103989 / NBRC 15051 / NCIMB 9469 / D465)</name>
    <dbReference type="NCBI Taxonomy" id="269798"/>
    <lineage>
        <taxon>Bacteria</taxon>
        <taxon>Pseudomonadati</taxon>
        <taxon>Bacteroidota</taxon>
        <taxon>Cytophagia</taxon>
        <taxon>Cytophagales</taxon>
        <taxon>Cytophagaceae</taxon>
        <taxon>Cytophaga</taxon>
    </lineage>
</organism>
<feature type="binding site" evidence="10">
    <location>
        <position position="184"/>
    </location>
    <ligand>
        <name>substrate</name>
    </ligand>
</feature>
<feature type="binding site" evidence="10">
    <location>
        <position position="419"/>
    </location>
    <ligand>
        <name>substrate</name>
    </ligand>
</feature>
<dbReference type="GO" id="GO:0008422">
    <property type="term" value="F:beta-glucosidase activity"/>
    <property type="evidence" value="ECO:0007669"/>
    <property type="project" value="UniProtKB-EC"/>
</dbReference>
<feature type="binding site" evidence="10">
    <location>
        <position position="38"/>
    </location>
    <ligand>
        <name>substrate</name>
    </ligand>
</feature>
<dbReference type="Proteomes" id="UP000001822">
    <property type="component" value="Chromosome"/>
</dbReference>
<evidence type="ECO:0000256" key="7">
    <source>
        <dbReference type="ARBA" id="ARBA00023295"/>
    </source>
</evidence>
<evidence type="ECO:0000256" key="8">
    <source>
        <dbReference type="ARBA" id="ARBA00023326"/>
    </source>
</evidence>
<keyword evidence="6" id="KW-0119">Carbohydrate metabolism</keyword>
<feature type="binding site" evidence="10">
    <location>
        <position position="313"/>
    </location>
    <ligand>
        <name>substrate</name>
    </ligand>
</feature>
<protein>
    <recommendedName>
        <fullName evidence="3 12">Beta-glucosidase</fullName>
        <ecNumber evidence="3 12">3.2.1.21</ecNumber>
    </recommendedName>
</protein>
<dbReference type="FunFam" id="3.20.20.80:FF:000004">
    <property type="entry name" value="Beta-glucosidase 6-phospho-beta-glucosidase"/>
    <property type="match status" value="1"/>
</dbReference>
<dbReference type="GO" id="GO:0005829">
    <property type="term" value="C:cytosol"/>
    <property type="evidence" value="ECO:0007669"/>
    <property type="project" value="TreeGrafter"/>
</dbReference>
<dbReference type="PANTHER" id="PTHR10353:SF36">
    <property type="entry name" value="LP05116P"/>
    <property type="match status" value="1"/>
</dbReference>
<evidence type="ECO:0000313" key="13">
    <source>
        <dbReference type="EMBL" id="ABG61043.1"/>
    </source>
</evidence>
<keyword evidence="4 12" id="KW-0378">Hydrolase</keyword>
<name>A0A6N4SWN2_CYTH3</name>
<dbReference type="AlphaFoldDB" id="A0A6N4SWN2"/>
<feature type="binding site" evidence="10">
    <location>
        <begin position="426"/>
        <end position="427"/>
    </location>
    <ligand>
        <name>substrate</name>
    </ligand>
</feature>
<comment type="catalytic activity">
    <reaction evidence="1 12">
        <text>Hydrolysis of terminal, non-reducing beta-D-glucosyl residues with release of beta-D-glucose.</text>
        <dbReference type="EC" id="3.2.1.21"/>
    </reaction>
</comment>